<reference evidence="2" key="1">
    <citation type="journal article" date="2017" name="Nat. Commun.">
        <title>The asparagus genome sheds light on the origin and evolution of a young Y chromosome.</title>
        <authorList>
            <person name="Harkess A."/>
            <person name="Zhou J."/>
            <person name="Xu C."/>
            <person name="Bowers J.E."/>
            <person name="Van der Hulst R."/>
            <person name="Ayyampalayam S."/>
            <person name="Mercati F."/>
            <person name="Riccardi P."/>
            <person name="McKain M.R."/>
            <person name="Kakrana A."/>
            <person name="Tang H."/>
            <person name="Ray J."/>
            <person name="Groenendijk J."/>
            <person name="Arikit S."/>
            <person name="Mathioni S.M."/>
            <person name="Nakano M."/>
            <person name="Shan H."/>
            <person name="Telgmann-Rauber A."/>
            <person name="Kanno A."/>
            <person name="Yue Z."/>
            <person name="Chen H."/>
            <person name="Li W."/>
            <person name="Chen Y."/>
            <person name="Xu X."/>
            <person name="Zhang Y."/>
            <person name="Luo S."/>
            <person name="Chen H."/>
            <person name="Gao J."/>
            <person name="Mao Z."/>
            <person name="Pires J.C."/>
            <person name="Luo M."/>
            <person name="Kudrna D."/>
            <person name="Wing R.A."/>
            <person name="Meyers B.C."/>
            <person name="Yi K."/>
            <person name="Kong H."/>
            <person name="Lavrijsen P."/>
            <person name="Sunseri F."/>
            <person name="Falavigna A."/>
            <person name="Ye Y."/>
            <person name="Leebens-Mack J.H."/>
            <person name="Chen G."/>
        </authorList>
    </citation>
    <scope>NUCLEOTIDE SEQUENCE [LARGE SCALE GENOMIC DNA]</scope>
    <source>
        <strain evidence="2">cv. DH0086</strain>
    </source>
</reference>
<gene>
    <name evidence="1" type="ORF">A4U43_C09F13380</name>
</gene>
<sequence length="183" mass="20598">MESPRSPRSPEAEIGYRVEDLWDIQEPQLSPSEKLNSCFEKIPVSSFPLAHPSQVVEIPSDSSLADTVETLSKHKILSAPVRKVEAPDDASWIDRYIGIVEFAGIAVWLLHQVTPSKKKLFLHACTSGVDQSGYNTSAFAHFLSIVHLKQVQPVGTTLHWTFFNQVEDIIISWPFNFYQGFVM</sequence>
<dbReference type="EMBL" id="CM007389">
    <property type="protein sequence ID" value="ONK58470.1"/>
    <property type="molecule type" value="Genomic_DNA"/>
</dbReference>
<protein>
    <recommendedName>
        <fullName evidence="3">CBS domain-containing protein</fullName>
    </recommendedName>
</protein>
<proteinExistence type="predicted"/>
<keyword evidence="2" id="KW-1185">Reference proteome</keyword>
<name>A0A5P1E7D6_ASPOF</name>
<organism evidence="1 2">
    <name type="scientific">Asparagus officinalis</name>
    <name type="common">Garden asparagus</name>
    <dbReference type="NCBI Taxonomy" id="4686"/>
    <lineage>
        <taxon>Eukaryota</taxon>
        <taxon>Viridiplantae</taxon>
        <taxon>Streptophyta</taxon>
        <taxon>Embryophyta</taxon>
        <taxon>Tracheophyta</taxon>
        <taxon>Spermatophyta</taxon>
        <taxon>Magnoliopsida</taxon>
        <taxon>Liliopsida</taxon>
        <taxon>Asparagales</taxon>
        <taxon>Asparagaceae</taxon>
        <taxon>Asparagoideae</taxon>
        <taxon>Asparagus</taxon>
    </lineage>
</organism>
<dbReference type="Gramene" id="ONK58470">
    <property type="protein sequence ID" value="ONK58470"/>
    <property type="gene ID" value="A4U43_C09F13380"/>
</dbReference>
<dbReference type="Proteomes" id="UP000243459">
    <property type="component" value="Chromosome 9"/>
</dbReference>
<accession>A0A5P1E7D6</accession>
<evidence type="ECO:0000313" key="1">
    <source>
        <dbReference type="EMBL" id="ONK58470.1"/>
    </source>
</evidence>
<evidence type="ECO:0008006" key="3">
    <source>
        <dbReference type="Google" id="ProtNLM"/>
    </source>
</evidence>
<evidence type="ECO:0000313" key="2">
    <source>
        <dbReference type="Proteomes" id="UP000243459"/>
    </source>
</evidence>
<dbReference type="AlphaFoldDB" id="A0A5P1E7D6"/>
<dbReference type="InterPro" id="IPR046342">
    <property type="entry name" value="CBS_dom_sf"/>
</dbReference>
<dbReference type="SUPFAM" id="SSF54631">
    <property type="entry name" value="CBS-domain pair"/>
    <property type="match status" value="1"/>
</dbReference>